<keyword evidence="4" id="KW-0411">Iron-sulfur</keyword>
<dbReference type="InterPro" id="IPR033658">
    <property type="entry name" value="GRX_PICOT-like"/>
</dbReference>
<keyword evidence="3" id="KW-0408">Iron</keyword>
<dbReference type="GO" id="GO:0046872">
    <property type="term" value="F:metal ion binding"/>
    <property type="evidence" value="ECO:0007669"/>
    <property type="project" value="UniProtKB-KW"/>
</dbReference>
<keyword evidence="11" id="KW-1185">Reference proteome</keyword>
<feature type="compositionally biased region" description="Basic and acidic residues" evidence="8">
    <location>
        <begin position="114"/>
        <end position="132"/>
    </location>
</feature>
<dbReference type="GO" id="GO:0051537">
    <property type="term" value="F:2 iron, 2 sulfur cluster binding"/>
    <property type="evidence" value="ECO:0007669"/>
    <property type="project" value="UniProtKB-KW"/>
</dbReference>
<organism evidence="10 11">
    <name type="scientific">Hypsibius exemplaris</name>
    <name type="common">Freshwater tardigrade</name>
    <dbReference type="NCBI Taxonomy" id="2072580"/>
    <lineage>
        <taxon>Eukaryota</taxon>
        <taxon>Metazoa</taxon>
        <taxon>Ecdysozoa</taxon>
        <taxon>Tardigrada</taxon>
        <taxon>Eutardigrada</taxon>
        <taxon>Parachela</taxon>
        <taxon>Hypsibioidea</taxon>
        <taxon>Hypsibiidae</taxon>
        <taxon>Hypsibius</taxon>
    </lineage>
</organism>
<dbReference type="InterPro" id="IPR004480">
    <property type="entry name" value="Monothiol_GRX-rel"/>
</dbReference>
<evidence type="ECO:0000256" key="4">
    <source>
        <dbReference type="ARBA" id="ARBA00023014"/>
    </source>
</evidence>
<dbReference type="PROSITE" id="PS51354">
    <property type="entry name" value="GLUTAREDOXIN_2"/>
    <property type="match status" value="1"/>
</dbReference>
<evidence type="ECO:0000256" key="7">
    <source>
        <dbReference type="ARBA" id="ARBA00076083"/>
    </source>
</evidence>
<protein>
    <recommendedName>
        <fullName evidence="6">Glutaredoxin-related protein 5, mitochondrial</fullName>
    </recommendedName>
    <alternativeName>
        <fullName evidence="7">Monothiol glutaredoxin-5</fullName>
    </alternativeName>
</protein>
<evidence type="ECO:0000313" key="10">
    <source>
        <dbReference type="EMBL" id="OQV23800.1"/>
    </source>
</evidence>
<gene>
    <name evidence="10" type="ORF">BV898_02525</name>
</gene>
<evidence type="ECO:0000256" key="5">
    <source>
        <dbReference type="ARBA" id="ARBA00023284"/>
    </source>
</evidence>
<dbReference type="Pfam" id="PF00462">
    <property type="entry name" value="Glutaredoxin"/>
    <property type="match status" value="1"/>
</dbReference>
<accession>A0A1W0X8U6</accession>
<dbReference type="FunFam" id="3.40.30.10:FF:000005">
    <property type="entry name" value="Glutaredoxin 5"/>
    <property type="match status" value="1"/>
</dbReference>
<sequence>MVLAKIPIGNPEVQKEIGQLVKANKVVVFMKGNKEQPQCGFSNAVVQILRMHGVDNYNTIDVLQNQDIRQGVKDFTQWPTVPQVFLNGEFIGGCDIMIQMHRSGELVETLKKAGIESKIPDPPVDEKSDAKTEPASPG</sequence>
<dbReference type="PANTHER" id="PTHR10293:SF16">
    <property type="entry name" value="GLUTAREDOXIN-RELATED PROTEIN 5, MITOCHONDRIAL"/>
    <property type="match status" value="1"/>
</dbReference>
<keyword evidence="5" id="KW-0676">Redox-active center</keyword>
<dbReference type="Proteomes" id="UP000192578">
    <property type="component" value="Unassembled WGS sequence"/>
</dbReference>
<evidence type="ECO:0000256" key="6">
    <source>
        <dbReference type="ARBA" id="ARBA00067456"/>
    </source>
</evidence>
<evidence type="ECO:0000256" key="3">
    <source>
        <dbReference type="ARBA" id="ARBA00023004"/>
    </source>
</evidence>
<dbReference type="GO" id="GO:0005759">
    <property type="term" value="C:mitochondrial matrix"/>
    <property type="evidence" value="ECO:0007669"/>
    <property type="project" value="TreeGrafter"/>
</dbReference>
<feature type="domain" description="Glutaredoxin" evidence="9">
    <location>
        <begin position="26"/>
        <end position="91"/>
    </location>
</feature>
<dbReference type="CDD" id="cd03028">
    <property type="entry name" value="GRX_PICOT_like"/>
    <property type="match status" value="1"/>
</dbReference>
<dbReference type="NCBIfam" id="TIGR00365">
    <property type="entry name" value="Grx4 family monothiol glutaredoxin"/>
    <property type="match status" value="1"/>
</dbReference>
<evidence type="ECO:0000256" key="2">
    <source>
        <dbReference type="ARBA" id="ARBA00022723"/>
    </source>
</evidence>
<dbReference type="SUPFAM" id="SSF52833">
    <property type="entry name" value="Thioredoxin-like"/>
    <property type="match status" value="1"/>
</dbReference>
<dbReference type="PANTHER" id="PTHR10293">
    <property type="entry name" value="GLUTAREDOXIN FAMILY MEMBER"/>
    <property type="match status" value="1"/>
</dbReference>
<dbReference type="Gene3D" id="3.40.30.10">
    <property type="entry name" value="Glutaredoxin"/>
    <property type="match status" value="1"/>
</dbReference>
<dbReference type="InterPro" id="IPR002109">
    <property type="entry name" value="Glutaredoxin"/>
</dbReference>
<comment type="caution">
    <text evidence="10">The sequence shown here is derived from an EMBL/GenBank/DDBJ whole genome shotgun (WGS) entry which is preliminary data.</text>
</comment>
<dbReference type="OrthoDB" id="415696at2759"/>
<reference evidence="11" key="1">
    <citation type="submission" date="2017-01" db="EMBL/GenBank/DDBJ databases">
        <title>Comparative genomics of anhydrobiosis in the tardigrade Hypsibius dujardini.</title>
        <authorList>
            <person name="Yoshida Y."/>
            <person name="Koutsovoulos G."/>
            <person name="Laetsch D."/>
            <person name="Stevens L."/>
            <person name="Kumar S."/>
            <person name="Horikawa D."/>
            <person name="Ishino K."/>
            <person name="Komine S."/>
            <person name="Tomita M."/>
            <person name="Blaxter M."/>
            <person name="Arakawa K."/>
        </authorList>
    </citation>
    <scope>NUCLEOTIDE SEQUENCE [LARGE SCALE GENOMIC DNA]</scope>
    <source>
        <strain evidence="11">Z151</strain>
    </source>
</reference>
<dbReference type="EMBL" id="MTYJ01000010">
    <property type="protein sequence ID" value="OQV23800.1"/>
    <property type="molecule type" value="Genomic_DNA"/>
</dbReference>
<dbReference type="AlphaFoldDB" id="A0A1W0X8U6"/>
<proteinExistence type="predicted"/>
<keyword evidence="1" id="KW-0001">2Fe-2S</keyword>
<evidence type="ECO:0000259" key="9">
    <source>
        <dbReference type="Pfam" id="PF00462"/>
    </source>
</evidence>
<keyword evidence="2" id="KW-0479">Metal-binding</keyword>
<name>A0A1W0X8U6_HYPEX</name>
<evidence type="ECO:0000313" key="11">
    <source>
        <dbReference type="Proteomes" id="UP000192578"/>
    </source>
</evidence>
<evidence type="ECO:0000256" key="8">
    <source>
        <dbReference type="SAM" id="MobiDB-lite"/>
    </source>
</evidence>
<evidence type="ECO:0000256" key="1">
    <source>
        <dbReference type="ARBA" id="ARBA00022714"/>
    </source>
</evidence>
<dbReference type="InterPro" id="IPR036249">
    <property type="entry name" value="Thioredoxin-like_sf"/>
</dbReference>
<feature type="region of interest" description="Disordered" evidence="8">
    <location>
        <begin position="114"/>
        <end position="138"/>
    </location>
</feature>